<proteinExistence type="predicted"/>
<dbReference type="EMBL" id="GBRH01249321">
    <property type="protein sequence ID" value="JAD48574.1"/>
    <property type="molecule type" value="Transcribed_RNA"/>
</dbReference>
<sequence>MKQRVLQLNQVTSFSAIWIWLWEWSMAWKLLVWVVTDP</sequence>
<evidence type="ECO:0000256" key="1">
    <source>
        <dbReference type="SAM" id="Phobius"/>
    </source>
</evidence>
<evidence type="ECO:0000313" key="2">
    <source>
        <dbReference type="EMBL" id="JAD48574.1"/>
    </source>
</evidence>
<organism evidence="2">
    <name type="scientific">Arundo donax</name>
    <name type="common">Giant reed</name>
    <name type="synonym">Donax arundinaceus</name>
    <dbReference type="NCBI Taxonomy" id="35708"/>
    <lineage>
        <taxon>Eukaryota</taxon>
        <taxon>Viridiplantae</taxon>
        <taxon>Streptophyta</taxon>
        <taxon>Embryophyta</taxon>
        <taxon>Tracheophyta</taxon>
        <taxon>Spermatophyta</taxon>
        <taxon>Magnoliopsida</taxon>
        <taxon>Liliopsida</taxon>
        <taxon>Poales</taxon>
        <taxon>Poaceae</taxon>
        <taxon>PACMAD clade</taxon>
        <taxon>Arundinoideae</taxon>
        <taxon>Arundineae</taxon>
        <taxon>Arundo</taxon>
    </lineage>
</organism>
<keyword evidence="1" id="KW-1133">Transmembrane helix</keyword>
<keyword evidence="1" id="KW-0472">Membrane</keyword>
<protein>
    <submittedName>
        <fullName evidence="2">Uncharacterized protein</fullName>
    </submittedName>
</protein>
<name>A0A0A9AA99_ARUDO</name>
<reference evidence="2" key="2">
    <citation type="journal article" date="2015" name="Data Brief">
        <title>Shoot transcriptome of the giant reed, Arundo donax.</title>
        <authorList>
            <person name="Barrero R.A."/>
            <person name="Guerrero F.D."/>
            <person name="Moolhuijzen P."/>
            <person name="Goolsby J.A."/>
            <person name="Tidwell J."/>
            <person name="Bellgard S.E."/>
            <person name="Bellgard M.I."/>
        </authorList>
    </citation>
    <scope>NUCLEOTIDE SEQUENCE</scope>
    <source>
        <tissue evidence="2">Shoot tissue taken approximately 20 cm above the soil surface</tissue>
    </source>
</reference>
<dbReference type="AlphaFoldDB" id="A0A0A9AA99"/>
<keyword evidence="1" id="KW-0812">Transmembrane</keyword>
<reference evidence="2" key="1">
    <citation type="submission" date="2014-09" db="EMBL/GenBank/DDBJ databases">
        <authorList>
            <person name="Magalhaes I.L.F."/>
            <person name="Oliveira U."/>
            <person name="Santos F.R."/>
            <person name="Vidigal T.H.D.A."/>
            <person name="Brescovit A.D."/>
            <person name="Santos A.J."/>
        </authorList>
    </citation>
    <scope>NUCLEOTIDE SEQUENCE</scope>
    <source>
        <tissue evidence="2">Shoot tissue taken approximately 20 cm above the soil surface</tissue>
    </source>
</reference>
<accession>A0A0A9AA99</accession>
<feature type="transmembrane region" description="Helical" evidence="1">
    <location>
        <begin position="12"/>
        <end position="35"/>
    </location>
</feature>